<feature type="domain" description="LNR" evidence="4">
    <location>
        <begin position="167"/>
        <end position="198"/>
    </location>
</feature>
<feature type="domain" description="LNR" evidence="4">
    <location>
        <begin position="200"/>
        <end position="231"/>
    </location>
</feature>
<dbReference type="InterPro" id="IPR000800">
    <property type="entry name" value="Notch_dom"/>
</dbReference>
<organism evidence="5 6">
    <name type="scientific">Blepharisma stoltei</name>
    <dbReference type="NCBI Taxonomy" id="1481888"/>
    <lineage>
        <taxon>Eukaryota</taxon>
        <taxon>Sar</taxon>
        <taxon>Alveolata</taxon>
        <taxon>Ciliophora</taxon>
        <taxon>Postciliodesmatophora</taxon>
        <taxon>Heterotrichea</taxon>
        <taxon>Heterotrichida</taxon>
        <taxon>Blepharismidae</taxon>
        <taxon>Blepharisma</taxon>
    </lineage>
</organism>
<feature type="domain" description="LNR" evidence="4">
    <location>
        <begin position="134"/>
        <end position="166"/>
    </location>
</feature>
<keyword evidence="1" id="KW-0677">Repeat</keyword>
<keyword evidence="3" id="KW-0325">Glycoprotein</keyword>
<evidence type="ECO:0000256" key="1">
    <source>
        <dbReference type="ARBA" id="ARBA00022737"/>
    </source>
</evidence>
<dbReference type="Pfam" id="PF00066">
    <property type="entry name" value="Notch"/>
    <property type="match status" value="4"/>
</dbReference>
<feature type="domain" description="LNR" evidence="4">
    <location>
        <begin position="93"/>
        <end position="131"/>
    </location>
</feature>
<keyword evidence="6" id="KW-1185">Reference proteome</keyword>
<keyword evidence="2" id="KW-1015">Disulfide bond</keyword>
<evidence type="ECO:0000313" key="5">
    <source>
        <dbReference type="EMBL" id="CAG9322003.1"/>
    </source>
</evidence>
<protein>
    <recommendedName>
        <fullName evidence="4">LNR domain-containing protein</fullName>
    </recommendedName>
</protein>
<reference evidence="5" key="1">
    <citation type="submission" date="2021-09" db="EMBL/GenBank/DDBJ databases">
        <authorList>
            <consortium name="AG Swart"/>
            <person name="Singh M."/>
            <person name="Singh A."/>
            <person name="Seah K."/>
            <person name="Emmerich C."/>
        </authorList>
    </citation>
    <scope>NUCLEOTIDE SEQUENCE</scope>
    <source>
        <strain evidence="5">ATCC30299</strain>
    </source>
</reference>
<evidence type="ECO:0000256" key="3">
    <source>
        <dbReference type="ARBA" id="ARBA00023180"/>
    </source>
</evidence>
<evidence type="ECO:0000259" key="4">
    <source>
        <dbReference type="SMART" id="SM00004"/>
    </source>
</evidence>
<dbReference type="SMART" id="SM00004">
    <property type="entry name" value="NL"/>
    <property type="match status" value="5"/>
</dbReference>
<accession>A0AAU9JMD8</accession>
<dbReference type="EMBL" id="CAJZBQ010000030">
    <property type="protein sequence ID" value="CAG9322003.1"/>
    <property type="molecule type" value="Genomic_DNA"/>
</dbReference>
<sequence>MVSFCNFDSNSNINPLINPENSDCYQLCIDNYSCSPSDLGNGACNQNCNNPTCGYDYGDCGYCSSDCKRYLGFQDDLGIACSNSCDNENCYYGLGICKDCSAGCSREILGDGICDKSCNVFSCNYDFGDCNNNQCTSGCELWMIGDNNCNKECDNLACNWDGGECDCSQGCHSYMKSNGVCDEVCDNSDCDYDGGDCQECAPGCLMSMLGDETCNSACNVNDCHYDNYDCGCAEGCGIESYGQCKDSCMNSMCRYDTTSETSKCQNSNQILFALHYGLIFKNLVANTSPDNCTSNTSCLSTEVLDSSSCHTNCKGAQCIYSWNQCEVNTCADQNCLICNSNKLGDCFKCNSNAYQFYGYCLASCPGGHEAVNLLGDYPVCLIPKDYSTKESPAVYYVTSKTSTDIYEGNGTFNNPFASLSLALASIYNRYAIIYLLNDGDHYFTCVNTSNPVSTVLADVCDPLSKSFSPANLVIDSYDGSMIVVKTKADHDFFTFTMSSTNTLTIKNVVFNGQDVLSTCPSEANPYCSYCAYITLGSDGYYYSDQGTVVSNYLDSSTCNTFHTKSLFSLYLNANLEMKNVNFTDWRMELKTLIISYGANIIFSYVNFDSIRCMWGATSIQPGQATPEQEKTSVIYFLDCGDANYNCGSFEYTNGVVSRLNNGYEYGVAPFSGFLSADKIRTVKLKNVTFVNNIVYSPYVVSTTYCLIKLILYRSIEVSHCIFEKNAVYFGLIYLEPLALVFRNDLNSNNELIDLLLYHIYIHDSIFTNNYGIIAGILWVDYQSQLQKILFENLTINGNGILAGSLIYINNLYYSSQYLTDTSISITDANGNSIEAIYKKRDFIFKNSTIANNHSGLYGILDLDQLVNIRFYNLTIESNGSLEAQNINTILWNYYVDNSDLYIKNLVTDSNGIDCYSLWSIRNSYNHEILESTFKNNLCQNSSPNLRFEVSENINIIGCSFEGNILQVAH</sequence>
<comment type="caution">
    <text evidence="5">The sequence shown here is derived from an EMBL/GenBank/DDBJ whole genome shotgun (WGS) entry which is preliminary data.</text>
</comment>
<evidence type="ECO:0000256" key="2">
    <source>
        <dbReference type="ARBA" id="ARBA00023157"/>
    </source>
</evidence>
<proteinExistence type="predicted"/>
<evidence type="ECO:0000313" key="6">
    <source>
        <dbReference type="Proteomes" id="UP001162131"/>
    </source>
</evidence>
<gene>
    <name evidence="5" type="ORF">BSTOLATCC_MIC30385</name>
</gene>
<dbReference type="Gene3D" id="3.30.300.320">
    <property type="match status" value="1"/>
</dbReference>
<dbReference type="Proteomes" id="UP001162131">
    <property type="component" value="Unassembled WGS sequence"/>
</dbReference>
<dbReference type="Gene3D" id="4.10.470.20">
    <property type="match status" value="1"/>
</dbReference>
<name>A0AAU9JMD8_9CILI</name>
<dbReference type="AlphaFoldDB" id="A0AAU9JMD8"/>
<feature type="domain" description="LNR" evidence="4">
    <location>
        <begin position="21"/>
        <end position="61"/>
    </location>
</feature>